<feature type="compositionally biased region" description="Acidic residues" evidence="5">
    <location>
        <begin position="803"/>
        <end position="815"/>
    </location>
</feature>
<keyword evidence="3" id="KW-0809">Transit peptide</keyword>
<keyword evidence="7" id="KW-1185">Reference proteome</keyword>
<feature type="compositionally biased region" description="Low complexity" evidence="5">
    <location>
        <begin position="773"/>
        <end position="788"/>
    </location>
</feature>
<dbReference type="InterPro" id="IPR055063">
    <property type="entry name" value="Rib_mS39_PPR"/>
</dbReference>
<protein>
    <submittedName>
        <fullName evidence="6">Uncharacterized protein</fullName>
    </submittedName>
</protein>
<evidence type="ECO:0000313" key="6">
    <source>
        <dbReference type="EMBL" id="PAA55134.1"/>
    </source>
</evidence>
<dbReference type="InterPro" id="IPR037387">
    <property type="entry name" value="PTCD3"/>
</dbReference>
<dbReference type="STRING" id="282301.A0A267E2I7"/>
<dbReference type="AlphaFoldDB" id="A0A267E2I7"/>
<name>A0A267E2I7_9PLAT</name>
<gene>
    <name evidence="6" type="ORF">BOX15_Mlig023563g7</name>
</gene>
<dbReference type="PANTHER" id="PTHR16276">
    <property type="entry name" value="PENTATRICOPEPTIDE REPEAT DOMAIN-CONTAINING PROTEIN 3"/>
    <property type="match status" value="1"/>
</dbReference>
<evidence type="ECO:0000256" key="3">
    <source>
        <dbReference type="ARBA" id="ARBA00022946"/>
    </source>
</evidence>
<evidence type="ECO:0000256" key="1">
    <source>
        <dbReference type="ARBA" id="ARBA00004173"/>
    </source>
</evidence>
<dbReference type="GO" id="GO:0005739">
    <property type="term" value="C:mitochondrion"/>
    <property type="evidence" value="ECO:0007669"/>
    <property type="project" value="UniProtKB-SubCell"/>
</dbReference>
<comment type="subcellular location">
    <subcellularLocation>
        <location evidence="1">Mitochondrion</location>
    </subcellularLocation>
</comment>
<dbReference type="GO" id="GO:0032543">
    <property type="term" value="P:mitochondrial translation"/>
    <property type="evidence" value="ECO:0007669"/>
    <property type="project" value="InterPro"/>
</dbReference>
<keyword evidence="2" id="KW-0677">Repeat</keyword>
<dbReference type="InterPro" id="IPR011990">
    <property type="entry name" value="TPR-like_helical_dom_sf"/>
</dbReference>
<dbReference type="EMBL" id="NIVC01002803">
    <property type="protein sequence ID" value="PAA55134.1"/>
    <property type="molecule type" value="Genomic_DNA"/>
</dbReference>
<proteinExistence type="predicted"/>
<evidence type="ECO:0000256" key="4">
    <source>
        <dbReference type="ARBA" id="ARBA00023128"/>
    </source>
</evidence>
<dbReference type="Proteomes" id="UP000215902">
    <property type="component" value="Unassembled WGS sequence"/>
</dbReference>
<dbReference type="GO" id="GO:0043024">
    <property type="term" value="F:ribosomal small subunit binding"/>
    <property type="evidence" value="ECO:0007669"/>
    <property type="project" value="InterPro"/>
</dbReference>
<dbReference type="GO" id="GO:0019843">
    <property type="term" value="F:rRNA binding"/>
    <property type="evidence" value="ECO:0007669"/>
    <property type="project" value="InterPro"/>
</dbReference>
<feature type="region of interest" description="Disordered" evidence="5">
    <location>
        <begin position="741"/>
        <end position="815"/>
    </location>
</feature>
<comment type="caution">
    <text evidence="6">The sequence shown here is derived from an EMBL/GenBank/DDBJ whole genome shotgun (WGS) entry which is preliminary data.</text>
</comment>
<dbReference type="PANTHER" id="PTHR16276:SF1">
    <property type="entry name" value="SMALL RIBOSOMAL SUBUNIT PROTEIN MS39"/>
    <property type="match status" value="1"/>
</dbReference>
<feature type="compositionally biased region" description="Polar residues" evidence="5">
    <location>
        <begin position="789"/>
        <end position="802"/>
    </location>
</feature>
<reference evidence="6 7" key="1">
    <citation type="submission" date="2017-06" db="EMBL/GenBank/DDBJ databases">
        <title>A platform for efficient transgenesis in Macrostomum lignano, a flatworm model organism for stem cell research.</title>
        <authorList>
            <person name="Berezikov E."/>
        </authorList>
    </citation>
    <scope>NUCLEOTIDE SEQUENCE [LARGE SCALE GENOMIC DNA]</scope>
    <source>
        <strain evidence="6">DV1</strain>
        <tissue evidence="6">Whole organism</tissue>
    </source>
</reference>
<evidence type="ECO:0000313" key="7">
    <source>
        <dbReference type="Proteomes" id="UP000215902"/>
    </source>
</evidence>
<sequence length="815" mass="89470">YTKGRMLLQRALRLAASGSGGGRCCRQRRSFQASRVPDPQLRNQLPSPVERDEFTVLKCLAGTVSVEADAVPHYAIDDSLFLRYRQGDLMLARRSGRNLARRFLQSDAAQLAQLNMECPPVPAWRPLRSVDGLENNEENLRLLIDLEQVDLSWRMYNKLISDGSGVSDDVKQSLLELLAYHAGSDPPLRDISPEEIYFADRPLVAPAMAELAAAWMASDNPARAVYRSLAQPVSLAAKAAMLKAHCRHGAYAECLDLYAEVAEDPQLDAESHVAALLAVGAHRRSWPAVLAAFRRLPGQPDASAYRALLSGLALAKDAPDGGRAKLVCSLLAEMRERGVETRLSLATGTAALRAAYADQLKNSLLDKLQGPTEWLSNPGLPPAARPGLLPSLLADLCSNPPDPLDTASPDDLAFFPTAAYLACRVYASRALSEQLDSLLHSGAFVSTLGTFKERRIVYEYHLLNLLTDRGADLDAAINYYSDRIEPSGVAMLSHLIRLMRKCVAKQAVHRLPGLMARCLQFAELTNPNILAPGKAFYRCAEIVEEMFADQHPAVRDPQFMAELRRSLAGFSDVLNNEFVYDRRRRRRDDALQISSIQSEMTSDHAATLIRLASQLPADSDREQALRLANQLDKCLTDKRVSSLSYCLALLELAAKMRQTPSYEQRAACLAVIELLDRTAHEFQAKRIDKSDTASLARLSNLAESASAFLANAGHRLSETQSDAHKRLSRAAAELRDRGAAGSSWARGGYDGDDDDEDKFSAKGVNDNDDDEAAWMAVEAAEAQAEAQASSRVRNDSTWTVPDSESEDDDDGNKGR</sequence>
<dbReference type="Gene3D" id="1.25.40.10">
    <property type="entry name" value="Tetratricopeptide repeat domain"/>
    <property type="match status" value="1"/>
</dbReference>
<evidence type="ECO:0000256" key="5">
    <source>
        <dbReference type="SAM" id="MobiDB-lite"/>
    </source>
</evidence>
<keyword evidence="4" id="KW-0496">Mitochondrion</keyword>
<dbReference type="Pfam" id="PF22330">
    <property type="entry name" value="Rib_mS39_PPR"/>
    <property type="match status" value="1"/>
</dbReference>
<dbReference type="OrthoDB" id="185373at2759"/>
<feature type="non-terminal residue" evidence="6">
    <location>
        <position position="1"/>
    </location>
</feature>
<evidence type="ECO:0000256" key="2">
    <source>
        <dbReference type="ARBA" id="ARBA00022737"/>
    </source>
</evidence>
<accession>A0A267E2I7</accession>
<organism evidence="6 7">
    <name type="scientific">Macrostomum lignano</name>
    <dbReference type="NCBI Taxonomy" id="282301"/>
    <lineage>
        <taxon>Eukaryota</taxon>
        <taxon>Metazoa</taxon>
        <taxon>Spiralia</taxon>
        <taxon>Lophotrochozoa</taxon>
        <taxon>Platyhelminthes</taxon>
        <taxon>Rhabditophora</taxon>
        <taxon>Macrostomorpha</taxon>
        <taxon>Macrostomida</taxon>
        <taxon>Macrostomidae</taxon>
        <taxon>Macrostomum</taxon>
    </lineage>
</organism>